<proteinExistence type="predicted"/>
<comment type="caution">
    <text evidence="1">The sequence shown here is derived from an EMBL/GenBank/DDBJ whole genome shotgun (WGS) entry which is preliminary data.</text>
</comment>
<dbReference type="SUPFAM" id="SSF56219">
    <property type="entry name" value="DNase I-like"/>
    <property type="match status" value="1"/>
</dbReference>
<accession>A0AA88KV25</accession>
<protein>
    <recommendedName>
        <fullName evidence="3">Craniofacial development protein 2-like</fullName>
    </recommendedName>
</protein>
<dbReference type="PANTHER" id="PTHR23227">
    <property type="entry name" value="BUCENTAUR RELATED"/>
    <property type="match status" value="1"/>
</dbReference>
<dbReference type="InterPro" id="IPR027124">
    <property type="entry name" value="Swc5/CFDP1/2"/>
</dbReference>
<evidence type="ECO:0000313" key="2">
    <source>
        <dbReference type="Proteomes" id="UP001187531"/>
    </source>
</evidence>
<dbReference type="CDD" id="cd09076">
    <property type="entry name" value="L1-EN"/>
    <property type="match status" value="1"/>
</dbReference>
<dbReference type="EMBL" id="JAVRJZ010000104">
    <property type="protein sequence ID" value="KAK2703361.1"/>
    <property type="molecule type" value="Genomic_DNA"/>
</dbReference>
<reference evidence="1" key="1">
    <citation type="submission" date="2023-07" db="EMBL/GenBank/DDBJ databases">
        <title>Chromosome-level genome assembly of Artemia franciscana.</title>
        <authorList>
            <person name="Jo E."/>
        </authorList>
    </citation>
    <scope>NUCLEOTIDE SEQUENCE</scope>
    <source>
        <tissue evidence="1">Whole body</tissue>
    </source>
</reference>
<keyword evidence="2" id="KW-1185">Reference proteome</keyword>
<evidence type="ECO:0008006" key="3">
    <source>
        <dbReference type="Google" id="ProtNLM"/>
    </source>
</evidence>
<dbReference type="PANTHER" id="PTHR23227:SF67">
    <property type="entry name" value="CRANIOFACIAL DEVELOPMENT PROTEIN 2-LIKE"/>
    <property type="match status" value="1"/>
</dbReference>
<dbReference type="Gene3D" id="3.60.10.10">
    <property type="entry name" value="Endonuclease/exonuclease/phosphatase"/>
    <property type="match status" value="1"/>
</dbReference>
<evidence type="ECO:0000313" key="1">
    <source>
        <dbReference type="EMBL" id="KAK2703361.1"/>
    </source>
</evidence>
<gene>
    <name evidence="1" type="ORF">QYM36_018151</name>
</gene>
<sequence length="235" mass="26507">MNQLSKTEQVLKEMRQYLIDILVLSETRWTGNGLEKFSDGYVMAYSGHPSVHRAGVGLLMSPLAHKAMTNWNPVNERIMTARFVSNHTKMTIIACYAPTNEADEEEKDAFYNMLHSVTKDVPRHDVLCVVGDLNAKVGADRQYCPEVLGPHGMGEINENGTLLIDYALSNDLIIGGSMFDHKTIHKYTWICGNCSGDYEVGRQCISLDCPVMYKRKSFEVGLKDAKLFFYILEDL</sequence>
<organism evidence="1 2">
    <name type="scientific">Artemia franciscana</name>
    <name type="common">Brine shrimp</name>
    <name type="synonym">Artemia sanfranciscana</name>
    <dbReference type="NCBI Taxonomy" id="6661"/>
    <lineage>
        <taxon>Eukaryota</taxon>
        <taxon>Metazoa</taxon>
        <taxon>Ecdysozoa</taxon>
        <taxon>Arthropoda</taxon>
        <taxon>Crustacea</taxon>
        <taxon>Branchiopoda</taxon>
        <taxon>Anostraca</taxon>
        <taxon>Artemiidae</taxon>
        <taxon>Artemia</taxon>
    </lineage>
</organism>
<dbReference type="Proteomes" id="UP001187531">
    <property type="component" value="Unassembled WGS sequence"/>
</dbReference>
<dbReference type="InterPro" id="IPR036691">
    <property type="entry name" value="Endo/exonu/phosph_ase_sf"/>
</dbReference>
<name>A0AA88KV25_ARTSF</name>
<dbReference type="AlphaFoldDB" id="A0AA88KV25"/>